<evidence type="ECO:0000313" key="3">
    <source>
        <dbReference type="Proteomes" id="UP000324974"/>
    </source>
</evidence>
<keyword evidence="3" id="KW-1185">Reference proteome</keyword>
<protein>
    <recommendedName>
        <fullName evidence="1">Transposase IS204/IS1001/IS1096/IS1165 zinc-finger domain-containing protein</fullName>
    </recommendedName>
</protein>
<dbReference type="AlphaFoldDB" id="A0A5C1AID7"/>
<organism evidence="2 3">
    <name type="scientific">Limnoglobus roseus</name>
    <dbReference type="NCBI Taxonomy" id="2598579"/>
    <lineage>
        <taxon>Bacteria</taxon>
        <taxon>Pseudomonadati</taxon>
        <taxon>Planctomycetota</taxon>
        <taxon>Planctomycetia</taxon>
        <taxon>Gemmatales</taxon>
        <taxon>Gemmataceae</taxon>
        <taxon>Limnoglobus</taxon>
    </lineage>
</organism>
<dbReference type="Proteomes" id="UP000324974">
    <property type="component" value="Chromosome"/>
</dbReference>
<name>A0A5C1AID7_9BACT</name>
<dbReference type="RefSeq" id="WP_149112334.1">
    <property type="nucleotide sequence ID" value="NZ_CP042425.1"/>
</dbReference>
<dbReference type="Pfam" id="PF14690">
    <property type="entry name" value="Zn_ribbon_ISL3"/>
    <property type="match status" value="1"/>
</dbReference>
<dbReference type="OrthoDB" id="524863at2"/>
<sequence>MGPNDFFPAAADFAISATTVTTDAILAAVRCTAAAADCPACHRPSDRVHSRYARTVADLAVLDRRVIVRVSARRFFCPNPGCERAICGVPNCSRSRCQIKPVRIWPFGSPDCRIAENFGASRRAKTRRAEVRPAERWERLSCR</sequence>
<accession>A0A5C1AID7</accession>
<evidence type="ECO:0000313" key="2">
    <source>
        <dbReference type="EMBL" id="QEL17766.1"/>
    </source>
</evidence>
<reference evidence="3" key="1">
    <citation type="submission" date="2019-08" db="EMBL/GenBank/DDBJ databases">
        <title>Limnoglobus roseus gen. nov., sp. nov., a novel freshwater planctomycete with a giant genome from the family Gemmataceae.</title>
        <authorList>
            <person name="Kulichevskaya I.S."/>
            <person name="Naumoff D.G."/>
            <person name="Miroshnikov K."/>
            <person name="Ivanova A."/>
            <person name="Philippov D.A."/>
            <person name="Hakobyan A."/>
            <person name="Rijpstra I.C."/>
            <person name="Sinninghe Damste J.S."/>
            <person name="Liesack W."/>
            <person name="Dedysh S.N."/>
        </authorList>
    </citation>
    <scope>NUCLEOTIDE SEQUENCE [LARGE SCALE GENOMIC DNA]</scope>
    <source>
        <strain evidence="3">PX52</strain>
    </source>
</reference>
<dbReference type="EMBL" id="CP042425">
    <property type="protein sequence ID" value="QEL17766.1"/>
    <property type="molecule type" value="Genomic_DNA"/>
</dbReference>
<proteinExistence type="predicted"/>
<dbReference type="InterPro" id="IPR029261">
    <property type="entry name" value="Transposase_Znf"/>
</dbReference>
<feature type="domain" description="Transposase IS204/IS1001/IS1096/IS1165 zinc-finger" evidence="1">
    <location>
        <begin position="37"/>
        <end position="79"/>
    </location>
</feature>
<evidence type="ECO:0000259" key="1">
    <source>
        <dbReference type="Pfam" id="PF14690"/>
    </source>
</evidence>
<gene>
    <name evidence="2" type="ORF">PX52LOC_04772</name>
</gene>
<dbReference type="KEGG" id="lrs:PX52LOC_04772"/>